<comment type="caution">
    <text evidence="1">The sequence shown here is derived from an EMBL/GenBank/DDBJ whole genome shotgun (WGS) entry which is preliminary data.</text>
</comment>
<sequence>MDDISELILTVARAPDDGRDHKDCYLWDMRIKQRLRTGDKSKRPVPRQVVPPAPVKAVKSVKAKVRKIMEAA</sequence>
<dbReference type="AlphaFoldDB" id="A0A9P1PXE0"/>
<evidence type="ECO:0000313" key="1">
    <source>
        <dbReference type="EMBL" id="CNG11436.1"/>
    </source>
</evidence>
<dbReference type="EMBL" id="CPZF01000009">
    <property type="protein sequence ID" value="CNG11436.1"/>
    <property type="molecule type" value="Genomic_DNA"/>
</dbReference>
<evidence type="ECO:0000313" key="2">
    <source>
        <dbReference type="Proteomes" id="UP000041356"/>
    </source>
</evidence>
<dbReference type="Proteomes" id="UP000041356">
    <property type="component" value="Unassembled WGS sequence"/>
</dbReference>
<name>A0A9P1PXE0_YEREN</name>
<accession>A0A9P1PXE0</accession>
<dbReference type="RefSeq" id="WP_050131807.1">
    <property type="nucleotide sequence ID" value="NZ_CPZF01000009.1"/>
</dbReference>
<proteinExistence type="predicted"/>
<organism evidence="1 2">
    <name type="scientific">Yersinia enterocolitica</name>
    <dbReference type="NCBI Taxonomy" id="630"/>
    <lineage>
        <taxon>Bacteria</taxon>
        <taxon>Pseudomonadati</taxon>
        <taxon>Pseudomonadota</taxon>
        <taxon>Gammaproteobacteria</taxon>
        <taxon>Enterobacterales</taxon>
        <taxon>Yersiniaceae</taxon>
        <taxon>Yersinia</taxon>
    </lineage>
</organism>
<gene>
    <name evidence="1" type="ORF">ERS137939_03274</name>
</gene>
<reference evidence="1 2" key="1">
    <citation type="submission" date="2015-03" db="EMBL/GenBank/DDBJ databases">
        <authorList>
            <consortium name="Pathogen Informatics"/>
            <person name="Murphy D."/>
        </authorList>
    </citation>
    <scope>NUCLEOTIDE SEQUENCE [LARGE SCALE GENOMIC DNA]</scope>
    <source>
        <strain evidence="1 2">IP27818</strain>
    </source>
</reference>
<protein>
    <submittedName>
        <fullName evidence="1">Uncharacterized protein</fullName>
    </submittedName>
</protein>